<proteinExistence type="predicted"/>
<accession>A0ACC2NBN7</accession>
<evidence type="ECO:0000313" key="1">
    <source>
        <dbReference type="EMBL" id="KAJ8668590.1"/>
    </source>
</evidence>
<organism evidence="1 2">
    <name type="scientific">Eretmocerus hayati</name>
    <dbReference type="NCBI Taxonomy" id="131215"/>
    <lineage>
        <taxon>Eukaryota</taxon>
        <taxon>Metazoa</taxon>
        <taxon>Ecdysozoa</taxon>
        <taxon>Arthropoda</taxon>
        <taxon>Hexapoda</taxon>
        <taxon>Insecta</taxon>
        <taxon>Pterygota</taxon>
        <taxon>Neoptera</taxon>
        <taxon>Endopterygota</taxon>
        <taxon>Hymenoptera</taxon>
        <taxon>Apocrita</taxon>
        <taxon>Proctotrupomorpha</taxon>
        <taxon>Chalcidoidea</taxon>
        <taxon>Aphelinidae</taxon>
        <taxon>Aphelininae</taxon>
        <taxon>Eretmocerus</taxon>
    </lineage>
</organism>
<reference evidence="1" key="1">
    <citation type="submission" date="2023-04" db="EMBL/GenBank/DDBJ databases">
        <title>A chromosome-level genome assembly of the parasitoid wasp Eretmocerus hayati.</title>
        <authorList>
            <person name="Zhong Y."/>
            <person name="Liu S."/>
            <person name="Liu Y."/>
        </authorList>
    </citation>
    <scope>NUCLEOTIDE SEQUENCE</scope>
    <source>
        <strain evidence="1">ZJU_SS_LIU_2023</strain>
    </source>
</reference>
<gene>
    <name evidence="1" type="ORF">QAD02_010253</name>
</gene>
<dbReference type="EMBL" id="CM056744">
    <property type="protein sequence ID" value="KAJ8668590.1"/>
    <property type="molecule type" value="Genomic_DNA"/>
</dbReference>
<sequence>MQSSYELLDIEQAKLIKRIPCPVHFAPDYHRASWTLRALNLPQLVPVNVGYSVRAWKICASYAGARVVLLSEVRNFASSLPASAFALADVPKRGRRAERKIRGSRGNC</sequence>
<comment type="caution">
    <text evidence="1">The sequence shown here is derived from an EMBL/GenBank/DDBJ whole genome shotgun (WGS) entry which is preliminary data.</text>
</comment>
<keyword evidence="2" id="KW-1185">Reference proteome</keyword>
<evidence type="ECO:0000313" key="2">
    <source>
        <dbReference type="Proteomes" id="UP001239111"/>
    </source>
</evidence>
<protein>
    <submittedName>
        <fullName evidence="1">Uncharacterized protein</fullName>
    </submittedName>
</protein>
<name>A0ACC2NBN7_9HYME</name>
<dbReference type="Proteomes" id="UP001239111">
    <property type="component" value="Chromosome 4"/>
</dbReference>